<organism evidence="2 3">
    <name type="scientific">Blepharisma stoltei</name>
    <dbReference type="NCBI Taxonomy" id="1481888"/>
    <lineage>
        <taxon>Eukaryota</taxon>
        <taxon>Sar</taxon>
        <taxon>Alveolata</taxon>
        <taxon>Ciliophora</taxon>
        <taxon>Postciliodesmatophora</taxon>
        <taxon>Heterotrichea</taxon>
        <taxon>Heterotrichida</taxon>
        <taxon>Blepharismidae</taxon>
        <taxon>Blepharisma</taxon>
    </lineage>
</organism>
<comment type="caution">
    <text evidence="2">The sequence shown here is derived from an EMBL/GenBank/DDBJ whole genome shotgun (WGS) entry which is preliminary data.</text>
</comment>
<dbReference type="Pfam" id="PF00169">
    <property type="entry name" value="PH"/>
    <property type="match status" value="1"/>
</dbReference>
<dbReference type="FunFam" id="2.30.29.30:FF:000286">
    <property type="entry name" value="PH-protein kinase domain containing protein"/>
    <property type="match status" value="1"/>
</dbReference>
<dbReference type="InterPro" id="IPR001849">
    <property type="entry name" value="PH_domain"/>
</dbReference>
<dbReference type="Gene3D" id="2.60.120.820">
    <property type="entry name" value="PHR domain"/>
    <property type="match status" value="1"/>
</dbReference>
<name>A0AAU9JDQ3_9CILI</name>
<dbReference type="InterPro" id="IPR011993">
    <property type="entry name" value="PH-like_dom_sf"/>
</dbReference>
<dbReference type="Proteomes" id="UP001162131">
    <property type="component" value="Unassembled WGS sequence"/>
</dbReference>
<evidence type="ECO:0000313" key="3">
    <source>
        <dbReference type="Proteomes" id="UP001162131"/>
    </source>
</evidence>
<evidence type="ECO:0000259" key="1">
    <source>
        <dbReference type="PROSITE" id="PS50003"/>
    </source>
</evidence>
<keyword evidence="3" id="KW-1185">Reference proteome</keyword>
<protein>
    <recommendedName>
        <fullName evidence="1">PH domain-containing protein</fullName>
    </recommendedName>
</protein>
<dbReference type="Pfam" id="PF08005">
    <property type="entry name" value="PHR"/>
    <property type="match status" value="1"/>
</dbReference>
<dbReference type="SMART" id="SM00233">
    <property type="entry name" value="PH"/>
    <property type="match status" value="1"/>
</dbReference>
<dbReference type="InterPro" id="IPR038648">
    <property type="entry name" value="PHR_sf"/>
</dbReference>
<dbReference type="Gene3D" id="2.30.29.30">
    <property type="entry name" value="Pleckstrin-homology domain (PH domain)/Phosphotyrosine-binding domain (PTB)"/>
    <property type="match status" value="1"/>
</dbReference>
<sequence length="414" mass="47549">MTYNIKDLSSYMEGTLKTGWIEKRSHYLKKWRKRWLVLNETSISTYKHPESTATPTANISINSIVEAGPWDQENNREFCFKIATPSRQYIISTNSSSDLGGWLDLITSAMNSPKNSTILNISNFQERKALSDISLISVFSKIKEILNNREQDLSQEIENLYENHIKIAEIEQIKINEILESETKSYEKFENILKSNRSAVHKIRLIQAIKRNNLMFKDFDNESETQFSVAIPDEGLKKIIHSSTRVRLDNPLEEKIRRTTITRALKWRYTGERIDALTFTVSEPIKLTGVGICAPYKAGGVTTVKEFQVIKGNYTGSSSAYRHPQSIVIEYNSDESVFKIEMDSPIPISKNHKYTVMFCIEGSHTYKCVDCMQSVTGPGHIRWDFENTTFSQNHQNNRCDTICGPIADFYYIVD</sequence>
<gene>
    <name evidence="2" type="ORF">BSTOLATCC_MIC29622</name>
</gene>
<reference evidence="2" key="1">
    <citation type="submission" date="2021-09" db="EMBL/GenBank/DDBJ databases">
        <authorList>
            <consortium name="AG Swart"/>
            <person name="Singh M."/>
            <person name="Singh A."/>
            <person name="Seah K."/>
            <person name="Emmerich C."/>
        </authorList>
    </citation>
    <scope>NUCLEOTIDE SEQUENCE</scope>
    <source>
        <strain evidence="2">ATCC30299</strain>
    </source>
</reference>
<proteinExistence type="predicted"/>
<evidence type="ECO:0000313" key="2">
    <source>
        <dbReference type="EMBL" id="CAG9321708.1"/>
    </source>
</evidence>
<dbReference type="PANTHER" id="PTHR14336">
    <property type="entry name" value="TANDEM PH DOMAIN CONTAINING PROTEIN"/>
    <property type="match status" value="1"/>
</dbReference>
<dbReference type="InterPro" id="IPR051707">
    <property type="entry name" value="PI-Interact_SigTrans_Reg"/>
</dbReference>
<dbReference type="InterPro" id="IPR012983">
    <property type="entry name" value="PHR"/>
</dbReference>
<feature type="domain" description="PH" evidence="1">
    <location>
        <begin position="14"/>
        <end position="111"/>
    </location>
</feature>
<dbReference type="EMBL" id="CAJZBQ010000029">
    <property type="protein sequence ID" value="CAG9321708.1"/>
    <property type="molecule type" value="Genomic_DNA"/>
</dbReference>
<accession>A0AAU9JDQ3</accession>
<dbReference type="AlphaFoldDB" id="A0AAU9JDQ3"/>
<dbReference type="PROSITE" id="PS50003">
    <property type="entry name" value="PH_DOMAIN"/>
    <property type="match status" value="1"/>
</dbReference>
<dbReference type="SUPFAM" id="SSF50729">
    <property type="entry name" value="PH domain-like"/>
    <property type="match status" value="1"/>
</dbReference>